<keyword evidence="5 6" id="KW-0482">Metalloprotease</keyword>
<dbReference type="CDD" id="cd07324">
    <property type="entry name" value="M48C_Oma1-like"/>
    <property type="match status" value="1"/>
</dbReference>
<evidence type="ECO:0000256" key="6">
    <source>
        <dbReference type="RuleBase" id="RU003983"/>
    </source>
</evidence>
<evidence type="ECO:0000256" key="5">
    <source>
        <dbReference type="ARBA" id="ARBA00023049"/>
    </source>
</evidence>
<evidence type="ECO:0000259" key="7">
    <source>
        <dbReference type="Pfam" id="PF01435"/>
    </source>
</evidence>
<dbReference type="GO" id="GO:0051603">
    <property type="term" value="P:proteolysis involved in protein catabolic process"/>
    <property type="evidence" value="ECO:0007669"/>
    <property type="project" value="TreeGrafter"/>
</dbReference>
<protein>
    <submittedName>
        <fullName evidence="8">M48 family metalloprotease</fullName>
    </submittedName>
</protein>
<keyword evidence="3 6" id="KW-0378">Hydrolase</keyword>
<feature type="domain" description="Peptidase M48" evidence="7">
    <location>
        <begin position="81"/>
        <end position="266"/>
    </location>
</feature>
<dbReference type="InterPro" id="IPR001915">
    <property type="entry name" value="Peptidase_M48"/>
</dbReference>
<evidence type="ECO:0000256" key="2">
    <source>
        <dbReference type="ARBA" id="ARBA00022723"/>
    </source>
</evidence>
<dbReference type="PANTHER" id="PTHR22726:SF1">
    <property type="entry name" value="METALLOENDOPEPTIDASE OMA1, MITOCHONDRIAL"/>
    <property type="match status" value="1"/>
</dbReference>
<name>A0A7G9SF57_9SPHN</name>
<organism evidence="8 9">
    <name type="scientific">Sphingomonas lutea</name>
    <dbReference type="NCBI Taxonomy" id="1045317"/>
    <lineage>
        <taxon>Bacteria</taxon>
        <taxon>Pseudomonadati</taxon>
        <taxon>Pseudomonadota</taxon>
        <taxon>Alphaproteobacteria</taxon>
        <taxon>Sphingomonadales</taxon>
        <taxon>Sphingomonadaceae</taxon>
        <taxon>Sphingomonas</taxon>
    </lineage>
</organism>
<evidence type="ECO:0000313" key="8">
    <source>
        <dbReference type="EMBL" id="QNN66482.1"/>
    </source>
</evidence>
<dbReference type="InterPro" id="IPR006311">
    <property type="entry name" value="TAT_signal"/>
</dbReference>
<dbReference type="AlphaFoldDB" id="A0A7G9SF57"/>
<evidence type="ECO:0000256" key="1">
    <source>
        <dbReference type="ARBA" id="ARBA00022670"/>
    </source>
</evidence>
<keyword evidence="9" id="KW-1185">Reference proteome</keyword>
<reference evidence="8 9" key="1">
    <citation type="submission" date="2020-08" db="EMBL/GenBank/DDBJ databases">
        <title>Genome sequence of Sphingomonas lutea KCTC 23642T.</title>
        <authorList>
            <person name="Hyun D.-W."/>
            <person name="Bae J.-W."/>
        </authorList>
    </citation>
    <scope>NUCLEOTIDE SEQUENCE [LARGE SCALE GENOMIC DNA]</scope>
    <source>
        <strain evidence="8 9">KCTC 23642</strain>
    </source>
</reference>
<dbReference type="PANTHER" id="PTHR22726">
    <property type="entry name" value="METALLOENDOPEPTIDASE OMA1"/>
    <property type="match status" value="1"/>
</dbReference>
<evidence type="ECO:0000313" key="9">
    <source>
        <dbReference type="Proteomes" id="UP000515971"/>
    </source>
</evidence>
<dbReference type="PROSITE" id="PS51318">
    <property type="entry name" value="TAT"/>
    <property type="match status" value="1"/>
</dbReference>
<dbReference type="InterPro" id="IPR051156">
    <property type="entry name" value="Mito/Outer_Membr_Metalloprot"/>
</dbReference>
<dbReference type="Gene3D" id="3.30.2010.10">
    <property type="entry name" value="Metalloproteases ('zincins'), catalytic domain"/>
    <property type="match status" value="1"/>
</dbReference>
<proteinExistence type="inferred from homology"/>
<dbReference type="RefSeq" id="WP_187537074.1">
    <property type="nucleotide sequence ID" value="NZ_BAABJT010000001.1"/>
</dbReference>
<dbReference type="KEGG" id="slut:H9L13_07025"/>
<dbReference type="EMBL" id="CP060718">
    <property type="protein sequence ID" value="QNN66482.1"/>
    <property type="molecule type" value="Genomic_DNA"/>
</dbReference>
<dbReference type="GO" id="GO:0004222">
    <property type="term" value="F:metalloendopeptidase activity"/>
    <property type="evidence" value="ECO:0007669"/>
    <property type="project" value="InterPro"/>
</dbReference>
<keyword evidence="1 6" id="KW-0645">Protease</keyword>
<evidence type="ECO:0000256" key="4">
    <source>
        <dbReference type="ARBA" id="ARBA00022833"/>
    </source>
</evidence>
<comment type="cofactor">
    <cofactor evidence="6">
        <name>Zn(2+)</name>
        <dbReference type="ChEBI" id="CHEBI:29105"/>
    </cofactor>
    <text evidence="6">Binds 1 zinc ion per subunit.</text>
</comment>
<dbReference type="GO" id="GO:0046872">
    <property type="term" value="F:metal ion binding"/>
    <property type="evidence" value="ECO:0007669"/>
    <property type="project" value="UniProtKB-KW"/>
</dbReference>
<keyword evidence="4 6" id="KW-0862">Zinc</keyword>
<dbReference type="GO" id="GO:0016020">
    <property type="term" value="C:membrane"/>
    <property type="evidence" value="ECO:0007669"/>
    <property type="project" value="TreeGrafter"/>
</dbReference>
<dbReference type="Proteomes" id="UP000515971">
    <property type="component" value="Chromosome"/>
</dbReference>
<evidence type="ECO:0000256" key="3">
    <source>
        <dbReference type="ARBA" id="ARBA00022801"/>
    </source>
</evidence>
<gene>
    <name evidence="8" type="ORF">H9L13_07025</name>
</gene>
<comment type="similarity">
    <text evidence="6">Belongs to the peptidase M48 family.</text>
</comment>
<sequence>MCRNHVDRRSLLIGGGVAAASLTTGVAHARVRPQDMVPLVGPGFRPTDKDEQGLWQLMDRAEEEIAGSNLLIKDPALTGYLGDLIEKVGGPAAKDFRIYLAHIPDFNAMMFPSGFSVIYSGLLLRARNEAQLAGVIAHETAHFLRRHMIRSWRDQRRKTDIFAIGSMVAGVGGAAGGVNVGDFVQLAQLGTILSLFTYSRGMEAEADAMGAKLLAETGYPPIEMANVWEQLIGEEAASARYRRKRRRRGSLFDTHPSPDSRMADLRISAAEVTVPGRAYDNRRAQYLSTIAPIRQMLLDDQVKLNDPGASTYLINTLARDGWNGLMRFYEGEIWRLRNRPGDDVRSSQSYAAAVIYPDAPADAFRWHGISLLKAGRSGEARTAFARYLTMKPDAPDAAWVRQMMG</sequence>
<dbReference type="Pfam" id="PF01435">
    <property type="entry name" value="Peptidase_M48"/>
    <property type="match status" value="1"/>
</dbReference>
<keyword evidence="2" id="KW-0479">Metal-binding</keyword>
<accession>A0A7G9SF57</accession>